<dbReference type="RefSeq" id="WP_101306878.1">
    <property type="nucleotide sequence ID" value="NZ_CP025299.1"/>
</dbReference>
<organism evidence="1 2">
    <name type="scientific">Microbacterium hominis</name>
    <dbReference type="NCBI Taxonomy" id="162426"/>
    <lineage>
        <taxon>Bacteria</taxon>
        <taxon>Bacillati</taxon>
        <taxon>Actinomycetota</taxon>
        <taxon>Actinomycetes</taxon>
        <taxon>Micrococcales</taxon>
        <taxon>Microbacteriaceae</taxon>
        <taxon>Microbacterium</taxon>
    </lineage>
</organism>
<evidence type="ECO:0000313" key="1">
    <source>
        <dbReference type="EMBL" id="AUG30662.1"/>
    </source>
</evidence>
<dbReference type="InterPro" id="IPR043128">
    <property type="entry name" value="Rev_trsase/Diguanyl_cyclase"/>
</dbReference>
<dbReference type="AlphaFoldDB" id="A0A2K9DCP2"/>
<name>A0A2K9DCP2_9MICO</name>
<dbReference type="InterPro" id="IPR029787">
    <property type="entry name" value="Nucleotide_cyclase"/>
</dbReference>
<evidence type="ECO:0000313" key="2">
    <source>
        <dbReference type="Proteomes" id="UP000233276"/>
    </source>
</evidence>
<dbReference type="KEGG" id="mhos:CXR34_15105"/>
<dbReference type="Proteomes" id="UP000233276">
    <property type="component" value="Chromosome"/>
</dbReference>
<gene>
    <name evidence="1" type="ORF">CXR34_15105</name>
</gene>
<protein>
    <submittedName>
        <fullName evidence="1">Uncharacterized protein</fullName>
    </submittedName>
</protein>
<dbReference type="Gene3D" id="3.30.70.270">
    <property type="match status" value="1"/>
</dbReference>
<dbReference type="EMBL" id="CP025299">
    <property type="protein sequence ID" value="AUG30662.1"/>
    <property type="molecule type" value="Genomic_DNA"/>
</dbReference>
<dbReference type="SUPFAM" id="SSF55073">
    <property type="entry name" value="Nucleotide cyclase"/>
    <property type="match status" value="1"/>
</dbReference>
<proteinExistence type="predicted"/>
<sequence length="370" mass="39140">MTEIEPLLITLSTVCTAIMIGLGFLPHPSRESAIWSSAFVAAMVATYFDAASETLGGAWPRALAEALNVAALGLVWVGIRVRIGRRHVLLVPTLLVSALVGVALAVSADTDAQPLVLAVGLVLVAAVSAAIAIELFAVRSAQRAATIPLTIAAGLISVFALIWFVSGLVRHAEDSIGTLLMAQQYAPAVAVVTLVTALVSLLLLVRTEAPVADEDAPTGFRAVAVDRLVRAERFDDAWWSLLDVRLDDPLALREASSALAYTRVLDRFAADVSAVFPAEADLDRVEPNRMLVLLPRHEAAVRPMLRSLLERVSTVSSDQSIDVRLSASIGWASVSLIGYDLDDLIAAAAAAADEAQLSGGDRWERASIVA</sequence>
<accession>A0A2K9DCP2</accession>
<reference evidence="1 2" key="1">
    <citation type="submission" date="2017-12" db="EMBL/GenBank/DDBJ databases">
        <title>Isolation and characterization of estrogens degradatiion strain Microbacterium hominis SJTG1.</title>
        <authorList>
            <person name="Xiong W."/>
            <person name="Yin C."/>
            <person name="Zheng D."/>
            <person name="Liang R."/>
        </authorList>
    </citation>
    <scope>NUCLEOTIDE SEQUENCE [LARGE SCALE GENOMIC DNA]</scope>
    <source>
        <strain evidence="1 2">SJTG1</strain>
    </source>
</reference>